<organism evidence="1 2">
    <name type="scientific">Solanum bulbocastanum</name>
    <name type="common">Wild potato</name>
    <dbReference type="NCBI Taxonomy" id="147425"/>
    <lineage>
        <taxon>Eukaryota</taxon>
        <taxon>Viridiplantae</taxon>
        <taxon>Streptophyta</taxon>
        <taxon>Embryophyta</taxon>
        <taxon>Tracheophyta</taxon>
        <taxon>Spermatophyta</taxon>
        <taxon>Magnoliopsida</taxon>
        <taxon>eudicotyledons</taxon>
        <taxon>Gunneridae</taxon>
        <taxon>Pentapetalae</taxon>
        <taxon>asterids</taxon>
        <taxon>lamiids</taxon>
        <taxon>Solanales</taxon>
        <taxon>Solanaceae</taxon>
        <taxon>Solanoideae</taxon>
        <taxon>Solaneae</taxon>
        <taxon>Solanum</taxon>
    </lineage>
</organism>
<accession>A0AAN8UCZ8</accession>
<evidence type="ECO:0000313" key="2">
    <source>
        <dbReference type="Proteomes" id="UP001371456"/>
    </source>
</evidence>
<reference evidence="1 2" key="1">
    <citation type="submission" date="2024-02" db="EMBL/GenBank/DDBJ databases">
        <title>de novo genome assembly of Solanum bulbocastanum strain 11H21.</title>
        <authorList>
            <person name="Hosaka A.J."/>
        </authorList>
    </citation>
    <scope>NUCLEOTIDE SEQUENCE [LARGE SCALE GENOMIC DNA]</scope>
    <source>
        <tissue evidence="1">Young leaves</tissue>
    </source>
</reference>
<keyword evidence="2" id="KW-1185">Reference proteome</keyword>
<proteinExistence type="predicted"/>
<dbReference type="AlphaFoldDB" id="A0AAN8UCZ8"/>
<comment type="caution">
    <text evidence="1">The sequence shown here is derived from an EMBL/GenBank/DDBJ whole genome shotgun (WGS) entry which is preliminary data.</text>
</comment>
<protein>
    <submittedName>
        <fullName evidence="1">Uncharacterized protein</fullName>
    </submittedName>
</protein>
<dbReference type="Proteomes" id="UP001371456">
    <property type="component" value="Unassembled WGS sequence"/>
</dbReference>
<sequence>MDCENDYISSSYKNVPCGSRPCKLSGSQGCYGSSCPVPPRPGCNNYTCSHIPYNPIKDLALMVNLLKMLLHYGPLTIQIIIMGPKFCYHQLVE</sequence>
<name>A0AAN8UCZ8_SOLBU</name>
<evidence type="ECO:0000313" key="1">
    <source>
        <dbReference type="EMBL" id="KAK6803845.1"/>
    </source>
</evidence>
<gene>
    <name evidence="1" type="ORF">RDI58_001629</name>
</gene>
<dbReference type="InterPro" id="IPR021109">
    <property type="entry name" value="Peptidase_aspartic_dom_sf"/>
</dbReference>
<dbReference type="EMBL" id="JBANQN010000001">
    <property type="protein sequence ID" value="KAK6803845.1"/>
    <property type="molecule type" value="Genomic_DNA"/>
</dbReference>
<dbReference type="Gene3D" id="2.40.70.10">
    <property type="entry name" value="Acid Proteases"/>
    <property type="match status" value="1"/>
</dbReference>